<dbReference type="EMBL" id="JAHLFG010000094">
    <property type="protein sequence ID" value="MBU3827528.1"/>
    <property type="molecule type" value="Genomic_DNA"/>
</dbReference>
<organism evidence="9 10">
    <name type="scientific">Candidatus Anaerobiospirillum merdipullorum</name>
    <dbReference type="NCBI Taxonomy" id="2838450"/>
    <lineage>
        <taxon>Bacteria</taxon>
        <taxon>Pseudomonadati</taxon>
        <taxon>Pseudomonadota</taxon>
        <taxon>Gammaproteobacteria</taxon>
        <taxon>Aeromonadales</taxon>
        <taxon>Succinivibrionaceae</taxon>
        <taxon>Anaerobiospirillum</taxon>
    </lineage>
</organism>
<evidence type="ECO:0000259" key="8">
    <source>
        <dbReference type="Pfam" id="PF06738"/>
    </source>
</evidence>
<dbReference type="GO" id="GO:0022857">
    <property type="term" value="F:transmembrane transporter activity"/>
    <property type="evidence" value="ECO:0007669"/>
    <property type="project" value="InterPro"/>
</dbReference>
<feature type="transmembrane region" description="Helical" evidence="7">
    <location>
        <begin position="232"/>
        <end position="255"/>
    </location>
</feature>
<evidence type="ECO:0000256" key="2">
    <source>
        <dbReference type="ARBA" id="ARBA00022475"/>
    </source>
</evidence>
<dbReference type="GO" id="GO:0005886">
    <property type="term" value="C:plasma membrane"/>
    <property type="evidence" value="ECO:0007669"/>
    <property type="project" value="UniProtKB-SubCell"/>
</dbReference>
<feature type="transmembrane region" description="Helical" evidence="7">
    <location>
        <begin position="119"/>
        <end position="138"/>
    </location>
</feature>
<keyword evidence="3 7" id="KW-0812">Transmembrane</keyword>
<feature type="domain" description="Threonine/serine exporter-like N-terminal" evidence="8">
    <location>
        <begin position="15"/>
        <end position="253"/>
    </location>
</feature>
<evidence type="ECO:0000256" key="1">
    <source>
        <dbReference type="ARBA" id="ARBA00004651"/>
    </source>
</evidence>
<dbReference type="InterPro" id="IPR050539">
    <property type="entry name" value="ThrE_Dicarb/AminoAcid_Exp"/>
</dbReference>
<feature type="transmembrane region" description="Helical" evidence="7">
    <location>
        <begin position="144"/>
        <end position="163"/>
    </location>
</feature>
<gene>
    <name evidence="9" type="ORF">IAA31_08610</name>
</gene>
<keyword evidence="2" id="KW-1003">Cell membrane</keyword>
<proteinExistence type="inferred from homology"/>
<dbReference type="InterPro" id="IPR010619">
    <property type="entry name" value="ThrE-like_N"/>
</dbReference>
<dbReference type="Pfam" id="PF06738">
    <property type="entry name" value="ThrE"/>
    <property type="match status" value="1"/>
</dbReference>
<comment type="subcellular location">
    <subcellularLocation>
        <location evidence="1">Cell membrane</location>
        <topology evidence="1">Multi-pass membrane protein</topology>
    </subcellularLocation>
</comment>
<dbReference type="GO" id="GO:0015744">
    <property type="term" value="P:succinate transport"/>
    <property type="evidence" value="ECO:0007669"/>
    <property type="project" value="TreeGrafter"/>
</dbReference>
<evidence type="ECO:0000256" key="7">
    <source>
        <dbReference type="SAM" id="Phobius"/>
    </source>
</evidence>
<feature type="transmembrane region" description="Helical" evidence="7">
    <location>
        <begin position="199"/>
        <end position="220"/>
    </location>
</feature>
<name>A0A9E2KPZ4_9GAMM</name>
<feature type="transmembrane region" description="Helical" evidence="7">
    <location>
        <begin position="172"/>
        <end position="193"/>
    </location>
</feature>
<evidence type="ECO:0000256" key="3">
    <source>
        <dbReference type="ARBA" id="ARBA00022692"/>
    </source>
</evidence>
<reference evidence="9" key="2">
    <citation type="submission" date="2021-04" db="EMBL/GenBank/DDBJ databases">
        <authorList>
            <person name="Gilroy R."/>
        </authorList>
    </citation>
    <scope>NUCLEOTIDE SEQUENCE</scope>
    <source>
        <strain evidence="9">687</strain>
    </source>
</reference>
<dbReference type="Proteomes" id="UP000824150">
    <property type="component" value="Unassembled WGS sequence"/>
</dbReference>
<evidence type="ECO:0000256" key="4">
    <source>
        <dbReference type="ARBA" id="ARBA00022989"/>
    </source>
</evidence>
<keyword evidence="4 7" id="KW-1133">Transmembrane helix</keyword>
<evidence type="ECO:0000256" key="5">
    <source>
        <dbReference type="ARBA" id="ARBA00023136"/>
    </source>
</evidence>
<sequence length="261" mass="27743">MTSAPSPLHLQAKILCTLCWKLAQCGAETRLIMQCGQIMSKALGVPEDNLELGFDRTGVHIKVSADGQSVHEYRAISHFGINMFAVSALYQLCLQVEEGHGGSLDAIYQRIKDIKLKTYPLPLITLAAAGAAACFTLLNGGTAAAALCATIGGLSLMLCRLLMLKRRYFENFAVMCAAFVGGLLAALCAHLLTLSHTQLSLSLMATSLLLVPGFPLMNGFLDIFKGYLATGIIRLCYGLTIIFAASIGLMGAILVSSNLGL</sequence>
<evidence type="ECO:0000313" key="9">
    <source>
        <dbReference type="EMBL" id="MBU3827528.1"/>
    </source>
</evidence>
<protein>
    <submittedName>
        <fullName evidence="9">Threonine/serine exporter family protein</fullName>
    </submittedName>
</protein>
<evidence type="ECO:0000313" key="10">
    <source>
        <dbReference type="Proteomes" id="UP000824150"/>
    </source>
</evidence>
<dbReference type="PANTHER" id="PTHR34390">
    <property type="entry name" value="UPF0442 PROTEIN YJJB-RELATED"/>
    <property type="match status" value="1"/>
</dbReference>
<dbReference type="PANTHER" id="PTHR34390:SF2">
    <property type="entry name" value="SUCCINATE TRANSPORTER SUBUNIT YJJP-RELATED"/>
    <property type="match status" value="1"/>
</dbReference>
<comment type="caution">
    <text evidence="9">The sequence shown here is derived from an EMBL/GenBank/DDBJ whole genome shotgun (WGS) entry which is preliminary data.</text>
</comment>
<comment type="similarity">
    <text evidence="6">Belongs to the ThrE exporter (TC 2.A.79) family.</text>
</comment>
<reference evidence="9" key="1">
    <citation type="journal article" date="2021" name="PeerJ">
        <title>Extensive microbial diversity within the chicken gut microbiome revealed by metagenomics and culture.</title>
        <authorList>
            <person name="Gilroy R."/>
            <person name="Ravi A."/>
            <person name="Getino M."/>
            <person name="Pursley I."/>
            <person name="Horton D.L."/>
            <person name="Alikhan N.F."/>
            <person name="Baker D."/>
            <person name="Gharbi K."/>
            <person name="Hall N."/>
            <person name="Watson M."/>
            <person name="Adriaenssens E.M."/>
            <person name="Foster-Nyarko E."/>
            <person name="Jarju S."/>
            <person name="Secka A."/>
            <person name="Antonio M."/>
            <person name="Oren A."/>
            <person name="Chaudhuri R.R."/>
            <person name="La Ragione R."/>
            <person name="Hildebrand F."/>
            <person name="Pallen M.J."/>
        </authorList>
    </citation>
    <scope>NUCLEOTIDE SEQUENCE</scope>
    <source>
        <strain evidence="9">687</strain>
    </source>
</reference>
<evidence type="ECO:0000256" key="6">
    <source>
        <dbReference type="ARBA" id="ARBA00034125"/>
    </source>
</evidence>
<keyword evidence="5 7" id="KW-0472">Membrane</keyword>
<dbReference type="AlphaFoldDB" id="A0A9E2KPZ4"/>
<accession>A0A9E2KPZ4</accession>